<gene>
    <name evidence="8" type="primary">vapC</name>
    <name evidence="10" type="ORF">OU415_03755</name>
</gene>
<dbReference type="InterPro" id="IPR022907">
    <property type="entry name" value="VapC_family"/>
</dbReference>
<dbReference type="EC" id="3.1.-.-" evidence="8"/>
<dbReference type="Pfam" id="PF01850">
    <property type="entry name" value="PIN"/>
    <property type="match status" value="1"/>
</dbReference>
<name>A0ABT4US50_9PSEU</name>
<comment type="caution">
    <text evidence="10">The sequence shown here is derived from an EMBL/GenBank/DDBJ whole genome shotgun (WGS) entry which is preliminary data.</text>
</comment>
<comment type="similarity">
    <text evidence="7 8">Belongs to the PINc/VapC protein family.</text>
</comment>
<reference evidence="10 11" key="1">
    <citation type="submission" date="2022-11" db="EMBL/GenBank/DDBJ databases">
        <title>Draft genome sequence of Saccharopolyspora sp. WRP15-2 isolated from rhizosphere soils of wild rice in Thailand.</title>
        <authorList>
            <person name="Duangmal K."/>
            <person name="Kammanee S."/>
            <person name="Muangham S."/>
        </authorList>
    </citation>
    <scope>NUCLEOTIDE SEQUENCE [LARGE SCALE GENOMIC DNA]</scope>
    <source>
        <strain evidence="10 11">WRP15-2</strain>
    </source>
</reference>
<organism evidence="10 11">
    <name type="scientific">Saccharopolyspora oryzae</name>
    <dbReference type="NCBI Taxonomy" id="2997343"/>
    <lineage>
        <taxon>Bacteria</taxon>
        <taxon>Bacillati</taxon>
        <taxon>Actinomycetota</taxon>
        <taxon>Actinomycetes</taxon>
        <taxon>Pseudonocardiales</taxon>
        <taxon>Pseudonocardiaceae</taxon>
        <taxon>Saccharopolyspora</taxon>
    </lineage>
</organism>
<dbReference type="InterPro" id="IPR002716">
    <property type="entry name" value="PIN_dom"/>
</dbReference>
<evidence type="ECO:0000256" key="6">
    <source>
        <dbReference type="ARBA" id="ARBA00022842"/>
    </source>
</evidence>
<evidence type="ECO:0000256" key="7">
    <source>
        <dbReference type="ARBA" id="ARBA00038093"/>
    </source>
</evidence>
<keyword evidence="5 8" id="KW-0378">Hydrolase</keyword>
<accession>A0ABT4US50</accession>
<keyword evidence="8" id="KW-0800">Toxin</keyword>
<feature type="binding site" evidence="8">
    <location>
        <position position="8"/>
    </location>
    <ligand>
        <name>Mg(2+)</name>
        <dbReference type="ChEBI" id="CHEBI:18420"/>
    </ligand>
</feature>
<feature type="binding site" evidence="8">
    <location>
        <position position="95"/>
    </location>
    <ligand>
        <name>Mg(2+)</name>
        <dbReference type="ChEBI" id="CHEBI:18420"/>
    </ligand>
</feature>
<comment type="cofactor">
    <cofactor evidence="1 8">
        <name>Mg(2+)</name>
        <dbReference type="ChEBI" id="CHEBI:18420"/>
    </cofactor>
</comment>
<dbReference type="RefSeq" id="WP_270947099.1">
    <property type="nucleotide sequence ID" value="NZ_JAQGLA010000003.1"/>
</dbReference>
<evidence type="ECO:0000256" key="5">
    <source>
        <dbReference type="ARBA" id="ARBA00022801"/>
    </source>
</evidence>
<comment type="function">
    <text evidence="8">Toxic component of a toxin-antitoxin (TA) system. An RNase.</text>
</comment>
<evidence type="ECO:0000256" key="4">
    <source>
        <dbReference type="ARBA" id="ARBA00022723"/>
    </source>
</evidence>
<evidence type="ECO:0000256" key="3">
    <source>
        <dbReference type="ARBA" id="ARBA00022722"/>
    </source>
</evidence>
<dbReference type="HAMAP" id="MF_00265">
    <property type="entry name" value="VapC_Nob1"/>
    <property type="match status" value="1"/>
</dbReference>
<keyword evidence="4 8" id="KW-0479">Metal-binding</keyword>
<dbReference type="InterPro" id="IPR050556">
    <property type="entry name" value="Type_II_TA_system_RNase"/>
</dbReference>
<evidence type="ECO:0000313" key="11">
    <source>
        <dbReference type="Proteomes" id="UP001210380"/>
    </source>
</evidence>
<evidence type="ECO:0000256" key="1">
    <source>
        <dbReference type="ARBA" id="ARBA00001946"/>
    </source>
</evidence>
<proteinExistence type="inferred from homology"/>
<dbReference type="EMBL" id="JAQGLA010000003">
    <property type="protein sequence ID" value="MDA3624539.1"/>
    <property type="molecule type" value="Genomic_DNA"/>
</dbReference>
<dbReference type="Proteomes" id="UP001210380">
    <property type="component" value="Unassembled WGS sequence"/>
</dbReference>
<protein>
    <recommendedName>
        <fullName evidence="8">Ribonuclease VapC</fullName>
        <shortName evidence="8">RNase VapC</shortName>
        <ecNumber evidence="8">3.1.-.-</ecNumber>
    </recommendedName>
    <alternativeName>
        <fullName evidence="8">Toxin VapC</fullName>
    </alternativeName>
</protein>
<dbReference type="SUPFAM" id="SSF88723">
    <property type="entry name" value="PIN domain-like"/>
    <property type="match status" value="1"/>
</dbReference>
<keyword evidence="6 8" id="KW-0460">Magnesium</keyword>
<evidence type="ECO:0000313" key="10">
    <source>
        <dbReference type="EMBL" id="MDA3624539.1"/>
    </source>
</evidence>
<dbReference type="PANTHER" id="PTHR33653">
    <property type="entry name" value="RIBONUCLEASE VAPC2"/>
    <property type="match status" value="1"/>
</dbReference>
<evidence type="ECO:0000256" key="2">
    <source>
        <dbReference type="ARBA" id="ARBA00022649"/>
    </source>
</evidence>
<dbReference type="PANTHER" id="PTHR33653:SF1">
    <property type="entry name" value="RIBONUCLEASE VAPC2"/>
    <property type="match status" value="1"/>
</dbReference>
<dbReference type="InterPro" id="IPR029060">
    <property type="entry name" value="PIN-like_dom_sf"/>
</dbReference>
<feature type="domain" description="PIN" evidence="9">
    <location>
        <begin position="5"/>
        <end position="119"/>
    </location>
</feature>
<keyword evidence="3 8" id="KW-0540">Nuclease</keyword>
<evidence type="ECO:0000256" key="8">
    <source>
        <dbReference type="HAMAP-Rule" id="MF_00265"/>
    </source>
</evidence>
<sequence>MALKYLADTSVLSRLRKEPVRKTVSELVRSHALARCTMTDLELGHSARNAAEWDAIQRAIGFCPLIEIEHADFVRARGVQRALSAQGLRGRKIPDLLIAAVAERSSLALLHYDQDFEFIAEMTGQLAEWVVARGSID</sequence>
<keyword evidence="11" id="KW-1185">Reference proteome</keyword>
<keyword evidence="2 8" id="KW-1277">Toxin-antitoxin system</keyword>
<dbReference type="Gene3D" id="3.40.50.1010">
    <property type="entry name" value="5'-nuclease"/>
    <property type="match status" value="1"/>
</dbReference>
<evidence type="ECO:0000259" key="9">
    <source>
        <dbReference type="Pfam" id="PF01850"/>
    </source>
</evidence>